<evidence type="ECO:0000259" key="3">
    <source>
        <dbReference type="PROSITE" id="PS51462"/>
    </source>
</evidence>
<keyword evidence="2" id="KW-0378">Hydrolase</keyword>
<dbReference type="Proteomes" id="UP000305546">
    <property type="component" value="Unassembled WGS sequence"/>
</dbReference>
<accession>A0A5C4MB77</accession>
<dbReference type="EMBL" id="VDFW01000002">
    <property type="protein sequence ID" value="TNC29241.1"/>
    <property type="molecule type" value="Genomic_DNA"/>
</dbReference>
<dbReference type="InterPro" id="IPR020084">
    <property type="entry name" value="NUDIX_hydrolase_CS"/>
</dbReference>
<protein>
    <submittedName>
        <fullName evidence="4">NUDIX domain-containing protein</fullName>
    </submittedName>
</protein>
<dbReference type="RefSeq" id="WP_139095185.1">
    <property type="nucleotide sequence ID" value="NZ_VDFW01000002.1"/>
</dbReference>
<comment type="caution">
    <text evidence="4">The sequence shown here is derived from an EMBL/GenBank/DDBJ whole genome shotgun (WGS) entry which is preliminary data.</text>
</comment>
<dbReference type="PANTHER" id="PTHR43046:SF2">
    <property type="entry name" value="8-OXO-DGTP DIPHOSPHATASE-RELATED"/>
    <property type="match status" value="1"/>
</dbReference>
<evidence type="ECO:0000256" key="2">
    <source>
        <dbReference type="ARBA" id="ARBA00022801"/>
    </source>
</evidence>
<organism evidence="4 5">
    <name type="scientific">Amycolatopsis alkalitolerans</name>
    <dbReference type="NCBI Taxonomy" id="2547244"/>
    <lineage>
        <taxon>Bacteria</taxon>
        <taxon>Bacillati</taxon>
        <taxon>Actinomycetota</taxon>
        <taxon>Actinomycetes</taxon>
        <taxon>Pseudonocardiales</taxon>
        <taxon>Pseudonocardiaceae</taxon>
        <taxon>Amycolatopsis</taxon>
    </lineage>
</organism>
<dbReference type="Gene3D" id="3.90.79.10">
    <property type="entry name" value="Nucleoside Triphosphate Pyrophosphohydrolase"/>
    <property type="match status" value="1"/>
</dbReference>
<proteinExistence type="predicted"/>
<dbReference type="AlphaFoldDB" id="A0A5C4MB77"/>
<dbReference type="OrthoDB" id="3404294at2"/>
<sequence>MRPDDGDGFVECLGGHRHWGRFGAAGLLLADPERGVLLQRRAWWTHHGSTWALPGGARQSHENAWQAATREAGEEAGIPGDAVRPLSSWTVDHGGWTYTTVLARTVRPVREQVMNTESEELRWVPPATVADYELHRDFASAWPRLHPELGRELVLVVDGANVVGARPDGWWRDRAGAAGRLRDQLAGLVCQGFATSVDWSWWPRIVLVVEGQARGVGAVENVEIVAAPRDGDTAIVETVRALRADRPEDRVAVVTADRELRGRVSAEGAEYLGPRTLLTALDLHH</sequence>
<dbReference type="PROSITE" id="PS51462">
    <property type="entry name" value="NUDIX"/>
    <property type="match status" value="1"/>
</dbReference>
<dbReference type="PROSITE" id="PS00893">
    <property type="entry name" value="NUDIX_BOX"/>
    <property type="match status" value="1"/>
</dbReference>
<reference evidence="4 5" key="1">
    <citation type="submission" date="2019-06" db="EMBL/GenBank/DDBJ databases">
        <title>Amycolatopsis alkalitolerans sp. nov., isolated from Gastrodia elata Blume.</title>
        <authorList>
            <person name="Narsing Rao M.P."/>
            <person name="Li W.J."/>
        </authorList>
    </citation>
    <scope>NUCLEOTIDE SEQUENCE [LARGE SCALE GENOMIC DNA]</scope>
    <source>
        <strain evidence="4 5">SYSUP0005</strain>
    </source>
</reference>
<gene>
    <name evidence="4" type="ORF">FG385_02320</name>
</gene>
<dbReference type="Pfam" id="PF00293">
    <property type="entry name" value="NUDIX"/>
    <property type="match status" value="1"/>
</dbReference>
<evidence type="ECO:0000256" key="1">
    <source>
        <dbReference type="ARBA" id="ARBA00001946"/>
    </source>
</evidence>
<evidence type="ECO:0000313" key="4">
    <source>
        <dbReference type="EMBL" id="TNC29241.1"/>
    </source>
</evidence>
<name>A0A5C4MB77_9PSEU</name>
<keyword evidence="5" id="KW-1185">Reference proteome</keyword>
<dbReference type="PANTHER" id="PTHR43046">
    <property type="entry name" value="GDP-MANNOSE MANNOSYL HYDROLASE"/>
    <property type="match status" value="1"/>
</dbReference>
<evidence type="ECO:0000313" key="5">
    <source>
        <dbReference type="Proteomes" id="UP000305546"/>
    </source>
</evidence>
<dbReference type="SUPFAM" id="SSF55811">
    <property type="entry name" value="Nudix"/>
    <property type="match status" value="1"/>
</dbReference>
<comment type="cofactor">
    <cofactor evidence="1">
        <name>Mg(2+)</name>
        <dbReference type="ChEBI" id="CHEBI:18420"/>
    </cofactor>
</comment>
<feature type="domain" description="Nudix hydrolase" evidence="3">
    <location>
        <begin position="20"/>
        <end position="151"/>
    </location>
</feature>
<dbReference type="GO" id="GO:0016787">
    <property type="term" value="F:hydrolase activity"/>
    <property type="evidence" value="ECO:0007669"/>
    <property type="project" value="UniProtKB-KW"/>
</dbReference>
<dbReference type="InterPro" id="IPR000086">
    <property type="entry name" value="NUDIX_hydrolase_dom"/>
</dbReference>
<dbReference type="InterPro" id="IPR015797">
    <property type="entry name" value="NUDIX_hydrolase-like_dom_sf"/>
</dbReference>